<accession>A0A1H7WSA0</accession>
<keyword evidence="3" id="KW-1185">Reference proteome</keyword>
<name>A0A1H7WSA0_STRJI</name>
<dbReference type="EMBL" id="FOAZ01000021">
    <property type="protein sequence ID" value="SEM24430.1"/>
    <property type="molecule type" value="Genomic_DNA"/>
</dbReference>
<evidence type="ECO:0000313" key="2">
    <source>
        <dbReference type="EMBL" id="SEM24430.1"/>
    </source>
</evidence>
<proteinExistence type="predicted"/>
<evidence type="ECO:0000313" key="3">
    <source>
        <dbReference type="Proteomes" id="UP000183015"/>
    </source>
</evidence>
<protein>
    <submittedName>
        <fullName evidence="2">Uncharacterized protein</fullName>
    </submittedName>
</protein>
<gene>
    <name evidence="2" type="ORF">SAMN05414137_121107</name>
</gene>
<sequence length="98" mass="10985">MEKPPSRWTGARRFQRPVYQTTLPPVGGRTIRGRLTTLCTMVDNRIPPLVPARKRRPPVEEEAPAAGSGSWILRAGHRRLYVDLGEPPLASDEDEQLS</sequence>
<dbReference type="Proteomes" id="UP000183015">
    <property type="component" value="Unassembled WGS sequence"/>
</dbReference>
<organism evidence="2 3">
    <name type="scientific">Streptacidiphilus jiangxiensis</name>
    <dbReference type="NCBI Taxonomy" id="235985"/>
    <lineage>
        <taxon>Bacteria</taxon>
        <taxon>Bacillati</taxon>
        <taxon>Actinomycetota</taxon>
        <taxon>Actinomycetes</taxon>
        <taxon>Kitasatosporales</taxon>
        <taxon>Streptomycetaceae</taxon>
        <taxon>Streptacidiphilus</taxon>
    </lineage>
</organism>
<dbReference type="AlphaFoldDB" id="A0A1H7WSA0"/>
<evidence type="ECO:0000256" key="1">
    <source>
        <dbReference type="SAM" id="MobiDB-lite"/>
    </source>
</evidence>
<feature type="region of interest" description="Disordered" evidence="1">
    <location>
        <begin position="49"/>
        <end position="68"/>
    </location>
</feature>
<reference evidence="3" key="1">
    <citation type="submission" date="2016-10" db="EMBL/GenBank/DDBJ databases">
        <authorList>
            <person name="Varghese N."/>
        </authorList>
    </citation>
    <scope>NUCLEOTIDE SEQUENCE [LARGE SCALE GENOMIC DNA]</scope>
    <source>
        <strain evidence="3">DSM 45096 / BCRC 16803 / CGMCC 4.1857 / CIP 109030 / JCM 12277 / KCTC 19219 / NBRC 100920 / 33214</strain>
    </source>
</reference>
<dbReference type="STRING" id="235985.SAMN05414137_121107"/>